<name>A0AAE0KBX2_9PEZI</name>
<keyword evidence="13" id="KW-0234">DNA repair</keyword>
<dbReference type="Pfam" id="PF10391">
    <property type="entry name" value="DNA_pol_lambd_f"/>
    <property type="match status" value="1"/>
</dbReference>
<evidence type="ECO:0000256" key="3">
    <source>
        <dbReference type="ARBA" id="ARBA00008323"/>
    </source>
</evidence>
<dbReference type="Gene3D" id="1.10.150.20">
    <property type="entry name" value="5' to 3' exonuclease, C-terminal subdomain"/>
    <property type="match status" value="1"/>
</dbReference>
<dbReference type="InterPro" id="IPR019843">
    <property type="entry name" value="DNA_pol-X_BS"/>
</dbReference>
<feature type="transmembrane region" description="Helical" evidence="17">
    <location>
        <begin position="710"/>
        <end position="732"/>
    </location>
</feature>
<keyword evidence="11 17" id="KW-1133">Transmembrane helix</keyword>
<evidence type="ECO:0000256" key="11">
    <source>
        <dbReference type="ARBA" id="ARBA00022989"/>
    </source>
</evidence>
<evidence type="ECO:0000256" key="2">
    <source>
        <dbReference type="ARBA" id="ARBA00004370"/>
    </source>
</evidence>
<dbReference type="Pfam" id="PF14791">
    <property type="entry name" value="DNA_pol_B_thumb"/>
    <property type="match status" value="1"/>
</dbReference>
<dbReference type="Pfam" id="PF14716">
    <property type="entry name" value="HHH_8"/>
    <property type="match status" value="1"/>
</dbReference>
<dbReference type="InterPro" id="IPR010996">
    <property type="entry name" value="HHH_MUS81"/>
</dbReference>
<dbReference type="PANTHER" id="PTHR11276:SF29">
    <property type="entry name" value="DNA POLYMERASE TYPE-X FAMILY PROTEIN POL4"/>
    <property type="match status" value="1"/>
</dbReference>
<dbReference type="Gene3D" id="1.10.150.110">
    <property type="entry name" value="DNA polymerase beta, N-terminal domain-like"/>
    <property type="match status" value="1"/>
</dbReference>
<dbReference type="GO" id="GO:0003677">
    <property type="term" value="F:DNA binding"/>
    <property type="evidence" value="ECO:0007669"/>
    <property type="project" value="InterPro"/>
</dbReference>
<dbReference type="InterPro" id="IPR002008">
    <property type="entry name" value="DNA_pol_X_beta-like"/>
</dbReference>
<dbReference type="CDD" id="cd00141">
    <property type="entry name" value="NT_POLXc"/>
    <property type="match status" value="1"/>
</dbReference>
<dbReference type="Pfam" id="PF01124">
    <property type="entry name" value="MAPEG"/>
    <property type="match status" value="1"/>
</dbReference>
<evidence type="ECO:0000256" key="7">
    <source>
        <dbReference type="ARBA" id="ARBA00022695"/>
    </source>
</evidence>
<dbReference type="InterPro" id="IPR001129">
    <property type="entry name" value="Membr-assoc_MAPEG"/>
</dbReference>
<dbReference type="FunFam" id="1.10.150.20:FF:000010">
    <property type="entry name" value="DNA polymerase lambda"/>
    <property type="match status" value="1"/>
</dbReference>
<dbReference type="EMBL" id="JAULSN010000004">
    <property type="protein sequence ID" value="KAK3373731.1"/>
    <property type="molecule type" value="Genomic_DNA"/>
</dbReference>
<evidence type="ECO:0000256" key="1">
    <source>
        <dbReference type="ARBA" id="ARBA00004123"/>
    </source>
</evidence>
<dbReference type="PANTHER" id="PTHR11276">
    <property type="entry name" value="DNA POLYMERASE TYPE-X FAMILY MEMBER"/>
    <property type="match status" value="1"/>
</dbReference>
<dbReference type="Gene3D" id="3.30.460.10">
    <property type="entry name" value="Beta Polymerase, domain 2"/>
    <property type="match status" value="1"/>
</dbReference>
<dbReference type="Proteomes" id="UP001287356">
    <property type="component" value="Unassembled WGS sequence"/>
</dbReference>
<evidence type="ECO:0000256" key="9">
    <source>
        <dbReference type="ARBA" id="ARBA00022763"/>
    </source>
</evidence>
<dbReference type="GO" id="GO:0003887">
    <property type="term" value="F:DNA-directed DNA polymerase activity"/>
    <property type="evidence" value="ECO:0007669"/>
    <property type="project" value="UniProtKB-KW"/>
</dbReference>
<keyword evidence="8" id="KW-0479">Metal-binding</keyword>
<evidence type="ECO:0000256" key="10">
    <source>
        <dbReference type="ARBA" id="ARBA00022932"/>
    </source>
</evidence>
<evidence type="ECO:0000256" key="14">
    <source>
        <dbReference type="ARBA" id="ARBA00023242"/>
    </source>
</evidence>
<dbReference type="AlphaFoldDB" id="A0AAE0KBX2"/>
<dbReference type="InterPro" id="IPR022312">
    <property type="entry name" value="DNA_pol_X"/>
</dbReference>
<gene>
    <name evidence="19" type="ORF">B0T24DRAFT_679140</name>
</gene>
<feature type="domain" description="BRCT" evidence="18">
    <location>
        <begin position="112"/>
        <end position="137"/>
    </location>
</feature>
<keyword evidence="14" id="KW-0539">Nucleus</keyword>
<keyword evidence="20" id="KW-1185">Reference proteome</keyword>
<dbReference type="PROSITE" id="PS50172">
    <property type="entry name" value="BRCT"/>
    <property type="match status" value="1"/>
</dbReference>
<feature type="compositionally biased region" description="Basic residues" evidence="16">
    <location>
        <begin position="184"/>
        <end position="199"/>
    </location>
</feature>
<keyword evidence="12 17" id="KW-0472">Membrane</keyword>
<comment type="similarity">
    <text evidence="3">Belongs to the DNA polymerase type-X family.</text>
</comment>
<evidence type="ECO:0000256" key="17">
    <source>
        <dbReference type="SAM" id="Phobius"/>
    </source>
</evidence>
<dbReference type="InterPro" id="IPR028207">
    <property type="entry name" value="DNA_pol_B_palm_palm"/>
</dbReference>
<reference evidence="19" key="2">
    <citation type="submission" date="2023-06" db="EMBL/GenBank/DDBJ databases">
        <authorList>
            <consortium name="Lawrence Berkeley National Laboratory"/>
            <person name="Haridas S."/>
            <person name="Hensen N."/>
            <person name="Bonometti L."/>
            <person name="Westerberg I."/>
            <person name="Brannstrom I.O."/>
            <person name="Guillou S."/>
            <person name="Cros-Aarteil S."/>
            <person name="Calhoun S."/>
            <person name="Kuo A."/>
            <person name="Mondo S."/>
            <person name="Pangilinan J."/>
            <person name="Riley R."/>
            <person name="Labutti K."/>
            <person name="Andreopoulos B."/>
            <person name="Lipzen A."/>
            <person name="Chen C."/>
            <person name="Yanf M."/>
            <person name="Daum C."/>
            <person name="Ng V."/>
            <person name="Clum A."/>
            <person name="Steindorff A."/>
            <person name="Ohm R."/>
            <person name="Martin F."/>
            <person name="Silar P."/>
            <person name="Natvig D."/>
            <person name="Lalanne C."/>
            <person name="Gautier V."/>
            <person name="Ament-Velasquez S.L."/>
            <person name="Kruys A."/>
            <person name="Hutchinson M.I."/>
            <person name="Powell A.J."/>
            <person name="Barry K."/>
            <person name="Miller A.N."/>
            <person name="Grigoriev I.V."/>
            <person name="Debuchy R."/>
            <person name="Gladieux P."/>
            <person name="Thoren M.H."/>
            <person name="Johannesson H."/>
        </authorList>
    </citation>
    <scope>NUCLEOTIDE SEQUENCE</scope>
    <source>
        <strain evidence="19">CBS 958.72</strain>
    </source>
</reference>
<dbReference type="FunFam" id="1.10.150.110:FF:000005">
    <property type="entry name" value="DNA polymerase POL4"/>
    <property type="match status" value="1"/>
</dbReference>
<dbReference type="GO" id="GO:0005634">
    <property type="term" value="C:nucleus"/>
    <property type="evidence" value="ECO:0007669"/>
    <property type="project" value="UniProtKB-SubCell"/>
</dbReference>
<feature type="compositionally biased region" description="Basic and acidic residues" evidence="16">
    <location>
        <begin position="94"/>
        <end position="107"/>
    </location>
</feature>
<evidence type="ECO:0000256" key="15">
    <source>
        <dbReference type="ARBA" id="ARBA00049244"/>
    </source>
</evidence>
<evidence type="ECO:0000256" key="13">
    <source>
        <dbReference type="ARBA" id="ARBA00023204"/>
    </source>
</evidence>
<dbReference type="InterPro" id="IPR023352">
    <property type="entry name" value="MAPEG-like_dom_sf"/>
</dbReference>
<keyword evidence="5" id="KW-0808">Transferase</keyword>
<evidence type="ECO:0000313" key="19">
    <source>
        <dbReference type="EMBL" id="KAK3373731.1"/>
    </source>
</evidence>
<evidence type="ECO:0000256" key="8">
    <source>
        <dbReference type="ARBA" id="ARBA00022723"/>
    </source>
</evidence>
<feature type="compositionally biased region" description="Low complexity" evidence="16">
    <location>
        <begin position="172"/>
        <end position="183"/>
    </location>
</feature>
<reference evidence="19" key="1">
    <citation type="journal article" date="2023" name="Mol. Phylogenet. Evol.">
        <title>Genome-scale phylogeny and comparative genomics of the fungal order Sordariales.</title>
        <authorList>
            <person name="Hensen N."/>
            <person name="Bonometti L."/>
            <person name="Westerberg I."/>
            <person name="Brannstrom I.O."/>
            <person name="Guillou S."/>
            <person name="Cros-Aarteil S."/>
            <person name="Calhoun S."/>
            <person name="Haridas S."/>
            <person name="Kuo A."/>
            <person name="Mondo S."/>
            <person name="Pangilinan J."/>
            <person name="Riley R."/>
            <person name="LaButti K."/>
            <person name="Andreopoulos B."/>
            <person name="Lipzen A."/>
            <person name="Chen C."/>
            <person name="Yan M."/>
            <person name="Daum C."/>
            <person name="Ng V."/>
            <person name="Clum A."/>
            <person name="Steindorff A."/>
            <person name="Ohm R.A."/>
            <person name="Martin F."/>
            <person name="Silar P."/>
            <person name="Natvig D.O."/>
            <person name="Lalanne C."/>
            <person name="Gautier V."/>
            <person name="Ament-Velasquez S.L."/>
            <person name="Kruys A."/>
            <person name="Hutchinson M.I."/>
            <person name="Powell A.J."/>
            <person name="Barry K."/>
            <person name="Miller A.N."/>
            <person name="Grigoriev I.V."/>
            <person name="Debuchy R."/>
            <person name="Gladieux P."/>
            <person name="Hiltunen Thoren M."/>
            <person name="Johannesson H."/>
        </authorList>
    </citation>
    <scope>NUCLEOTIDE SEQUENCE</scope>
    <source>
        <strain evidence="19">CBS 958.72</strain>
    </source>
</reference>
<keyword evidence="9" id="KW-0227">DNA damage</keyword>
<dbReference type="FunFam" id="3.30.210.10:FF:000005">
    <property type="entry name" value="DNA polymerase IV"/>
    <property type="match status" value="1"/>
</dbReference>
<dbReference type="Pfam" id="PF14792">
    <property type="entry name" value="DNA_pol_B_palm"/>
    <property type="match status" value="1"/>
</dbReference>
<dbReference type="EC" id="2.7.7.7" evidence="4"/>
<comment type="caution">
    <text evidence="19">The sequence shown here is derived from an EMBL/GenBank/DDBJ whole genome shotgun (WGS) entry which is preliminary data.</text>
</comment>
<dbReference type="GO" id="GO:0006303">
    <property type="term" value="P:double-strand break repair via nonhomologous end joining"/>
    <property type="evidence" value="ECO:0007669"/>
    <property type="project" value="TreeGrafter"/>
</dbReference>
<keyword evidence="7" id="KW-0548">Nucleotidyltransferase</keyword>
<dbReference type="Gene3D" id="1.20.120.550">
    <property type="entry name" value="Membrane associated eicosanoid/glutathione metabolism-like domain"/>
    <property type="match status" value="1"/>
</dbReference>
<dbReference type="GO" id="GO:0046872">
    <property type="term" value="F:metal ion binding"/>
    <property type="evidence" value="ECO:0007669"/>
    <property type="project" value="UniProtKB-KW"/>
</dbReference>
<feature type="region of interest" description="Disordered" evidence="16">
    <location>
        <begin position="163"/>
        <end position="203"/>
    </location>
</feature>
<dbReference type="SUPFAM" id="SSF47802">
    <property type="entry name" value="DNA polymerase beta, N-terminal domain-like"/>
    <property type="match status" value="1"/>
</dbReference>
<dbReference type="PRINTS" id="PR00870">
    <property type="entry name" value="DNAPOLXBETA"/>
</dbReference>
<dbReference type="PRINTS" id="PR00869">
    <property type="entry name" value="DNAPOLX"/>
</dbReference>
<organism evidence="19 20">
    <name type="scientific">Lasiosphaeria ovina</name>
    <dbReference type="NCBI Taxonomy" id="92902"/>
    <lineage>
        <taxon>Eukaryota</taxon>
        <taxon>Fungi</taxon>
        <taxon>Dikarya</taxon>
        <taxon>Ascomycota</taxon>
        <taxon>Pezizomycotina</taxon>
        <taxon>Sordariomycetes</taxon>
        <taxon>Sordariomycetidae</taxon>
        <taxon>Sordariales</taxon>
        <taxon>Lasiosphaeriaceae</taxon>
        <taxon>Lasiosphaeria</taxon>
    </lineage>
</organism>
<dbReference type="Gene3D" id="3.30.210.10">
    <property type="entry name" value="DNA polymerase, thumb domain"/>
    <property type="match status" value="1"/>
</dbReference>
<keyword evidence="6 17" id="KW-0812">Transmembrane</keyword>
<dbReference type="GO" id="GO:0016020">
    <property type="term" value="C:membrane"/>
    <property type="evidence" value="ECO:0007669"/>
    <property type="project" value="UniProtKB-SubCell"/>
</dbReference>
<evidence type="ECO:0000256" key="5">
    <source>
        <dbReference type="ARBA" id="ARBA00022679"/>
    </source>
</evidence>
<accession>A0AAE0KBX2</accession>
<evidence type="ECO:0000313" key="20">
    <source>
        <dbReference type="Proteomes" id="UP001287356"/>
    </source>
</evidence>
<comment type="catalytic activity">
    <reaction evidence="15">
        <text>DNA(n) + a 2'-deoxyribonucleoside 5'-triphosphate = DNA(n+1) + diphosphate</text>
        <dbReference type="Rhea" id="RHEA:22508"/>
        <dbReference type="Rhea" id="RHEA-COMP:17339"/>
        <dbReference type="Rhea" id="RHEA-COMP:17340"/>
        <dbReference type="ChEBI" id="CHEBI:33019"/>
        <dbReference type="ChEBI" id="CHEBI:61560"/>
        <dbReference type="ChEBI" id="CHEBI:173112"/>
        <dbReference type="EC" id="2.7.7.7"/>
    </reaction>
</comment>
<dbReference type="InterPro" id="IPR037160">
    <property type="entry name" value="DNA_Pol_thumb_sf"/>
</dbReference>
<dbReference type="SMART" id="SM00483">
    <property type="entry name" value="POLXc"/>
    <property type="match status" value="1"/>
</dbReference>
<dbReference type="InterPro" id="IPR029398">
    <property type="entry name" value="PolB_thumb"/>
</dbReference>
<dbReference type="SUPFAM" id="SSF161084">
    <property type="entry name" value="MAPEG domain-like"/>
    <property type="match status" value="1"/>
</dbReference>
<dbReference type="SUPFAM" id="SSF81301">
    <property type="entry name" value="Nucleotidyltransferase"/>
    <property type="match status" value="1"/>
</dbReference>
<evidence type="ECO:0000256" key="12">
    <source>
        <dbReference type="ARBA" id="ARBA00023136"/>
    </source>
</evidence>
<feature type="transmembrane region" description="Helical" evidence="17">
    <location>
        <begin position="661"/>
        <end position="689"/>
    </location>
</feature>
<comment type="subcellular location">
    <subcellularLocation>
        <location evidence="2">Membrane</location>
    </subcellularLocation>
    <subcellularLocation>
        <location evidence="1">Nucleus</location>
    </subcellularLocation>
</comment>
<feature type="region of interest" description="Disordered" evidence="16">
    <location>
        <begin position="64"/>
        <end position="107"/>
    </location>
</feature>
<evidence type="ECO:0000256" key="4">
    <source>
        <dbReference type="ARBA" id="ARBA00012417"/>
    </source>
</evidence>
<dbReference type="InterPro" id="IPR002054">
    <property type="entry name" value="DNA-dir_DNA_pol_X"/>
</dbReference>
<dbReference type="InterPro" id="IPR001357">
    <property type="entry name" value="BRCT_dom"/>
</dbReference>
<evidence type="ECO:0000259" key="18">
    <source>
        <dbReference type="PROSITE" id="PS50172"/>
    </source>
</evidence>
<dbReference type="InterPro" id="IPR043519">
    <property type="entry name" value="NT_sf"/>
</dbReference>
<dbReference type="SUPFAM" id="SSF81585">
    <property type="entry name" value="PsbU/PolX domain-like"/>
    <property type="match status" value="1"/>
</dbReference>
<dbReference type="InterPro" id="IPR018944">
    <property type="entry name" value="DNA_pol_lambd_fingers_domain"/>
</dbReference>
<dbReference type="PROSITE" id="PS00522">
    <property type="entry name" value="DNA_POLYMERASE_X"/>
    <property type="match status" value="1"/>
</dbReference>
<keyword evidence="10" id="KW-0239">DNA-directed DNA polymerase</keyword>
<evidence type="ECO:0000256" key="6">
    <source>
        <dbReference type="ARBA" id="ARBA00022692"/>
    </source>
</evidence>
<proteinExistence type="inferred from homology"/>
<evidence type="ECO:0000256" key="16">
    <source>
        <dbReference type="SAM" id="MobiDB-lite"/>
    </source>
</evidence>
<protein>
    <recommendedName>
        <fullName evidence="4">DNA-directed DNA polymerase</fullName>
        <ecNumber evidence="4">2.7.7.7</ecNumber>
    </recommendedName>
</protein>
<dbReference type="InterPro" id="IPR027421">
    <property type="entry name" value="DNA_pol_lamdba_lyase_dom_sf"/>
</dbReference>
<sequence>MGDFPIIFLLSAHLGSEELQELEAQIPTLTYDINEAELIVGKVFRIQRARFELRKHNIVTEDVDIADSPAPPSPKRARIVAPAERSSSPDSDTASDREMHSHAETSAETKAIRVVKLDWLTESVKLGRALPVHDYIVYEGRKVSTTPMKPPPAAPAETALGVRSALAKADTPSARSRPGSSYGSRRRPNQFGHGYHHRPDRPPPLIRQTTSENEVYIHLPPIPEYLHTTYSCQRPTPVNPPNELFIQQLLKIRTARTLMADKIGVRAYSSAIATLAAYPYTVTGAKEVERLPGCGSKIAQLYQEFQDSHELNEVKEYETDPKLTVLRLFYGVWGVAETTAREFYNKGWRDLDDIVQHGWDTLTRVQQIGVKFYDEFQLKIPRAEVESIGDTILKHARKIDKGFQMAIVGGYRRGKLESGDVDVVLSHPEESATNGFVESIVVSLERDGYITHTLTLGTKNSERGQLPVSWKGNEKKGSGFDTLDKALVVWQDPEWASGAAKNPNPHRRVDIIISPWKTAGCAVLGWSSGTTFQRDLRRYCKKERALKFDSSGIRSRLDGSWVDFESDLDGRPAPDMLTAERRVFAGLELEWRPPEERYVLLAATSTFFVNVYHSTLTSKYRKASGVKYPAPYASNEVAEKDPKAFSFNCAQRAHANYTENLVPLLGALAIAGLRFPVAAATIGATWSVARVLYARGYATYGPAGRIKYGIASSLTGAVLLVTALASSILFVLEK</sequence>